<gene>
    <name evidence="4" type="ORF">CHU32_05345</name>
    <name evidence="3" type="ORF">CHU33_03790</name>
</gene>
<dbReference type="EMBL" id="PQGE01000002">
    <property type="protein sequence ID" value="POP47356.1"/>
    <property type="molecule type" value="Genomic_DNA"/>
</dbReference>
<organism evidence="4 6">
    <name type="scientific">Superficieibacter electus</name>
    <dbReference type="NCBI Taxonomy" id="2022662"/>
    <lineage>
        <taxon>Bacteria</taxon>
        <taxon>Pseudomonadati</taxon>
        <taxon>Pseudomonadota</taxon>
        <taxon>Gammaproteobacteria</taxon>
        <taxon>Enterobacterales</taxon>
        <taxon>Enterobacteriaceae</taxon>
        <taxon>Superficieibacter</taxon>
    </lineage>
</organism>
<evidence type="ECO:0000259" key="2">
    <source>
        <dbReference type="Pfam" id="PF04754"/>
    </source>
</evidence>
<dbReference type="PANTHER" id="PTHR34611:SF4">
    <property type="entry name" value="RECOMBINATION-PROMOTING NUCLEASE PSLT051"/>
    <property type="match status" value="1"/>
</dbReference>
<evidence type="ECO:0000313" key="6">
    <source>
        <dbReference type="Proteomes" id="UP000247005"/>
    </source>
</evidence>
<dbReference type="Proteomes" id="UP000237073">
    <property type="component" value="Unassembled WGS sequence"/>
</dbReference>
<evidence type="ECO:0000313" key="3">
    <source>
        <dbReference type="EMBL" id="POP47356.1"/>
    </source>
</evidence>
<proteinExistence type="inferred from homology"/>
<dbReference type="AlphaFoldDB" id="A0A2P5GUH6"/>
<comment type="similarity">
    <text evidence="1">Belongs to the Rpn/YhgA-like nuclease family.</text>
</comment>
<feature type="domain" description="Transposase (putative) YhgA-like" evidence="2">
    <location>
        <begin position="11"/>
        <end position="62"/>
    </location>
</feature>
<accession>A0A2P5GUH6</accession>
<dbReference type="RefSeq" id="WP_103674745.1">
    <property type="nucleotide sequence ID" value="NZ_PQGD01000003.1"/>
</dbReference>
<comment type="caution">
    <text evidence="4">The sequence shown here is derived from an EMBL/GenBank/DDBJ whole genome shotgun (WGS) entry which is preliminary data.</text>
</comment>
<dbReference type="PANTHER" id="PTHR34611">
    <property type="match status" value="1"/>
</dbReference>
<evidence type="ECO:0000313" key="5">
    <source>
        <dbReference type="Proteomes" id="UP000237073"/>
    </source>
</evidence>
<protein>
    <recommendedName>
        <fullName evidence="2">Transposase (putative) YhgA-like domain-containing protein</fullName>
    </recommendedName>
</protein>
<dbReference type="Proteomes" id="UP000247005">
    <property type="component" value="Unassembled WGS sequence"/>
</dbReference>
<keyword evidence="5" id="KW-1185">Reference proteome</keyword>
<evidence type="ECO:0000313" key="4">
    <source>
        <dbReference type="EMBL" id="POP50203.1"/>
    </source>
</evidence>
<dbReference type="NCBIfam" id="TIGR01784">
    <property type="entry name" value="T_den_put_tspse"/>
    <property type="match status" value="1"/>
</dbReference>
<dbReference type="InterPro" id="IPR006842">
    <property type="entry name" value="Transposase_31"/>
</dbReference>
<dbReference type="OrthoDB" id="6532193at2"/>
<dbReference type="EMBL" id="PQGD01000003">
    <property type="protein sequence ID" value="POP50203.1"/>
    <property type="molecule type" value="Genomic_DNA"/>
</dbReference>
<reference evidence="5 6" key="1">
    <citation type="submission" date="2018-01" db="EMBL/GenBank/DDBJ databases">
        <title>Superficieibacter electus gen. nov., sp. nov., an extended-spectrum beta-lactamase possessing member of the Enterobacteriaceae family, isolated from intensive care unit surfaces.</title>
        <authorList>
            <person name="Potter R.F."/>
            <person name="D'Souza A.W."/>
        </authorList>
    </citation>
    <scope>NUCLEOTIDE SEQUENCE [LARGE SCALE GENOMIC DNA]</scope>
    <source>
        <strain evidence="4 6">BP-1</strain>
        <strain evidence="3 5">BP-2</strain>
    </source>
</reference>
<dbReference type="Pfam" id="PF04754">
    <property type="entry name" value="Transposase_31"/>
    <property type="match status" value="1"/>
</dbReference>
<name>A0A2P5GUH6_9ENTR</name>
<dbReference type="GO" id="GO:1990238">
    <property type="term" value="F:double-stranded DNA endonuclease activity"/>
    <property type="evidence" value="ECO:0007669"/>
    <property type="project" value="TreeGrafter"/>
</dbReference>
<sequence>MKKKQVTSTPVDITVIPDDDIMEHRSMAALTLLQKHIYQRDLIELIDKLGRVLRADYNTGQQVISLVNYIIQVGESADAEAFLRELAQRVPQHGDKLMTIAQQLEQKGIEKGRIKEALKIARNLLQKGMSHEAILEVTGLSERELKQLHS</sequence>
<evidence type="ECO:0000256" key="1">
    <source>
        <dbReference type="ARBA" id="ARBA00009787"/>
    </source>
</evidence>
<dbReference type="InterPro" id="IPR051699">
    <property type="entry name" value="Rpn/YhgA-like_nuclease"/>
</dbReference>
<dbReference type="InterPro" id="IPR010106">
    <property type="entry name" value="RpnA"/>
</dbReference>
<dbReference type="GO" id="GO:0006310">
    <property type="term" value="P:DNA recombination"/>
    <property type="evidence" value="ECO:0007669"/>
    <property type="project" value="TreeGrafter"/>
</dbReference>